<feature type="transmembrane region" description="Helical" evidence="7">
    <location>
        <begin position="135"/>
        <end position="162"/>
    </location>
</feature>
<gene>
    <name evidence="8" type="ORF">ACFFIT_07185</name>
</gene>
<sequence length="281" mass="30892">MLDVLMVPFDYQFMQKAIIVCTLIGIICALLSSFLILNHWSLIGDALSHSVVPGVVIAYWLSLPFVLGAFFSGLIAAFAMLFINKISKFKQDVVIGFVFSGFFALGLLMISIKPIAISVQTIIMGTIYSISHAEFWQIIIVFVAAALIIYLIFPTLVLILFDKKFAQSLGIKEFIYKSLFFSVLSGVIVISLQAVGSILVIALLIIPGACGFLITKQINRLVIYSMLVGGITAFVGAYLSYFMNIPAGPLIVLLQGAMFFIIFICKNGLYRDKLKSKLANQ</sequence>
<reference evidence="8 9" key="1">
    <citation type="submission" date="2024-09" db="EMBL/GenBank/DDBJ databases">
        <authorList>
            <person name="Sun Q."/>
            <person name="Mori K."/>
        </authorList>
    </citation>
    <scope>NUCLEOTIDE SEQUENCE [LARGE SCALE GENOMIC DNA]</scope>
    <source>
        <strain evidence="8 9">CCM 8545</strain>
    </source>
</reference>
<comment type="similarity">
    <text evidence="2 6">Belongs to the ABC-3 integral membrane protein family.</text>
</comment>
<dbReference type="SUPFAM" id="SSF81345">
    <property type="entry name" value="ABC transporter involved in vitamin B12 uptake, BtuC"/>
    <property type="match status" value="1"/>
</dbReference>
<accession>A0ABV6CA70</accession>
<feature type="transmembrane region" description="Helical" evidence="7">
    <location>
        <begin position="198"/>
        <end position="214"/>
    </location>
</feature>
<evidence type="ECO:0000256" key="3">
    <source>
        <dbReference type="ARBA" id="ARBA00022692"/>
    </source>
</evidence>
<feature type="transmembrane region" description="Helical" evidence="7">
    <location>
        <begin position="221"/>
        <end position="241"/>
    </location>
</feature>
<keyword evidence="5 7" id="KW-0472">Membrane</keyword>
<evidence type="ECO:0000256" key="2">
    <source>
        <dbReference type="ARBA" id="ARBA00008034"/>
    </source>
</evidence>
<proteinExistence type="inferred from homology"/>
<keyword evidence="6" id="KW-0813">Transport</keyword>
<protein>
    <submittedName>
        <fullName evidence="8">Metal ABC transporter permease</fullName>
    </submittedName>
</protein>
<keyword evidence="4 7" id="KW-1133">Transmembrane helix</keyword>
<dbReference type="RefSeq" id="WP_385876980.1">
    <property type="nucleotide sequence ID" value="NZ_JBHLXE010000084.1"/>
</dbReference>
<organism evidence="8 9">
    <name type="scientific">Thorsellia kenyensis</name>
    <dbReference type="NCBI Taxonomy" id="1549888"/>
    <lineage>
        <taxon>Bacteria</taxon>
        <taxon>Pseudomonadati</taxon>
        <taxon>Pseudomonadota</taxon>
        <taxon>Gammaproteobacteria</taxon>
        <taxon>Enterobacterales</taxon>
        <taxon>Thorselliaceae</taxon>
        <taxon>Thorsellia</taxon>
    </lineage>
</organism>
<evidence type="ECO:0000313" key="8">
    <source>
        <dbReference type="EMBL" id="MFC0179871.1"/>
    </source>
</evidence>
<name>A0ABV6CA70_9GAMM</name>
<dbReference type="PANTHER" id="PTHR30477">
    <property type="entry name" value="ABC-TRANSPORTER METAL-BINDING PROTEIN"/>
    <property type="match status" value="1"/>
</dbReference>
<dbReference type="InterPro" id="IPR001626">
    <property type="entry name" value="ABC_TroCD"/>
</dbReference>
<feature type="transmembrane region" description="Helical" evidence="7">
    <location>
        <begin position="17"/>
        <end position="37"/>
    </location>
</feature>
<dbReference type="InterPro" id="IPR037294">
    <property type="entry name" value="ABC_BtuC-like"/>
</dbReference>
<dbReference type="Proteomes" id="UP001589758">
    <property type="component" value="Unassembled WGS sequence"/>
</dbReference>
<feature type="transmembrane region" description="Helical" evidence="7">
    <location>
        <begin position="93"/>
        <end position="115"/>
    </location>
</feature>
<comment type="caution">
    <text evidence="8">The sequence shown here is derived from an EMBL/GenBank/DDBJ whole genome shotgun (WGS) entry which is preliminary data.</text>
</comment>
<evidence type="ECO:0000256" key="1">
    <source>
        <dbReference type="ARBA" id="ARBA00004141"/>
    </source>
</evidence>
<evidence type="ECO:0000256" key="7">
    <source>
        <dbReference type="SAM" id="Phobius"/>
    </source>
</evidence>
<comment type="subcellular location">
    <subcellularLocation>
        <location evidence="6">Cell membrane</location>
        <topology evidence="6">Multi-pass membrane protein</topology>
    </subcellularLocation>
    <subcellularLocation>
        <location evidence="1">Membrane</location>
        <topology evidence="1">Multi-pass membrane protein</topology>
    </subcellularLocation>
</comment>
<dbReference type="Pfam" id="PF00950">
    <property type="entry name" value="ABC-3"/>
    <property type="match status" value="1"/>
</dbReference>
<keyword evidence="3 6" id="KW-0812">Transmembrane</keyword>
<evidence type="ECO:0000313" key="9">
    <source>
        <dbReference type="Proteomes" id="UP001589758"/>
    </source>
</evidence>
<evidence type="ECO:0000256" key="6">
    <source>
        <dbReference type="RuleBase" id="RU003943"/>
    </source>
</evidence>
<keyword evidence="9" id="KW-1185">Reference proteome</keyword>
<dbReference type="EMBL" id="JBHLXE010000084">
    <property type="protein sequence ID" value="MFC0179871.1"/>
    <property type="molecule type" value="Genomic_DNA"/>
</dbReference>
<evidence type="ECO:0000256" key="4">
    <source>
        <dbReference type="ARBA" id="ARBA00022989"/>
    </source>
</evidence>
<dbReference type="Gene3D" id="1.10.3470.10">
    <property type="entry name" value="ABC transporter involved in vitamin B12 uptake, BtuC"/>
    <property type="match status" value="1"/>
</dbReference>
<dbReference type="CDD" id="cd06550">
    <property type="entry name" value="TM_ABC_iron-siderophores_like"/>
    <property type="match status" value="1"/>
</dbReference>
<feature type="transmembrane region" description="Helical" evidence="7">
    <location>
        <begin position="57"/>
        <end position="81"/>
    </location>
</feature>
<dbReference type="PANTHER" id="PTHR30477:SF13">
    <property type="entry name" value="IRON TRANSPORT SYSTEM MEMBRANE PROTEIN HI_0360-RELATED"/>
    <property type="match status" value="1"/>
</dbReference>
<feature type="transmembrane region" description="Helical" evidence="7">
    <location>
        <begin position="174"/>
        <end position="192"/>
    </location>
</feature>
<evidence type="ECO:0000256" key="5">
    <source>
        <dbReference type="ARBA" id="ARBA00023136"/>
    </source>
</evidence>
<feature type="transmembrane region" description="Helical" evidence="7">
    <location>
        <begin position="247"/>
        <end position="265"/>
    </location>
</feature>